<dbReference type="InterPro" id="IPR011011">
    <property type="entry name" value="Znf_FYVE_PHD"/>
</dbReference>
<gene>
    <name evidence="10" type="ORF">DSTB1V02_LOCUS10039</name>
</gene>
<feature type="coiled-coil region" evidence="6">
    <location>
        <begin position="230"/>
        <end position="264"/>
    </location>
</feature>
<dbReference type="GO" id="GO:0008270">
    <property type="term" value="F:zinc ion binding"/>
    <property type="evidence" value="ECO:0007669"/>
    <property type="project" value="UniProtKB-KW"/>
</dbReference>
<dbReference type="InterPro" id="IPR047335">
    <property type="entry name" value="RUFY1-3"/>
</dbReference>
<dbReference type="CDD" id="cd17681">
    <property type="entry name" value="RUN_RUFY1_like"/>
    <property type="match status" value="1"/>
</dbReference>
<evidence type="ECO:0000256" key="2">
    <source>
        <dbReference type="ARBA" id="ARBA00022771"/>
    </source>
</evidence>
<keyword evidence="1" id="KW-0479">Metal-binding</keyword>
<feature type="domain" description="FYVE-type" evidence="8">
    <location>
        <begin position="552"/>
        <end position="610"/>
    </location>
</feature>
<dbReference type="FunFam" id="1.20.58.900:FF:000011">
    <property type="entry name" value="Uncharacterized protein, isoform B"/>
    <property type="match status" value="1"/>
</dbReference>
<organism evidence="10">
    <name type="scientific">Darwinula stevensoni</name>
    <dbReference type="NCBI Taxonomy" id="69355"/>
    <lineage>
        <taxon>Eukaryota</taxon>
        <taxon>Metazoa</taxon>
        <taxon>Ecdysozoa</taxon>
        <taxon>Arthropoda</taxon>
        <taxon>Crustacea</taxon>
        <taxon>Oligostraca</taxon>
        <taxon>Ostracoda</taxon>
        <taxon>Podocopa</taxon>
        <taxon>Podocopida</taxon>
        <taxon>Darwinulocopina</taxon>
        <taxon>Darwinuloidea</taxon>
        <taxon>Darwinulidae</taxon>
        <taxon>Darwinula</taxon>
    </lineage>
</organism>
<dbReference type="Proteomes" id="UP000677054">
    <property type="component" value="Unassembled WGS sequence"/>
</dbReference>
<keyword evidence="7" id="KW-0732">Signal</keyword>
<dbReference type="AlphaFoldDB" id="A0A7R9FPQ2"/>
<proteinExistence type="predicted"/>
<keyword evidence="11" id="KW-1185">Reference proteome</keyword>
<dbReference type="SMART" id="SM00064">
    <property type="entry name" value="FYVE"/>
    <property type="match status" value="1"/>
</dbReference>
<dbReference type="Pfam" id="PF02759">
    <property type="entry name" value="RUN"/>
    <property type="match status" value="1"/>
</dbReference>
<feature type="signal peptide" evidence="7">
    <location>
        <begin position="1"/>
        <end position="17"/>
    </location>
</feature>
<evidence type="ECO:0000256" key="5">
    <source>
        <dbReference type="PROSITE-ProRule" id="PRU00091"/>
    </source>
</evidence>
<dbReference type="PANTHER" id="PTHR45956">
    <property type="entry name" value="RUN AND FYVE DOMAIN-CONTAINING PROTEIN 2-LIKE PROTEIN"/>
    <property type="match status" value="1"/>
</dbReference>
<dbReference type="PROSITE" id="PS50826">
    <property type="entry name" value="RUN"/>
    <property type="match status" value="1"/>
</dbReference>
<evidence type="ECO:0000259" key="8">
    <source>
        <dbReference type="PROSITE" id="PS50178"/>
    </source>
</evidence>
<dbReference type="SUPFAM" id="SSF57903">
    <property type="entry name" value="FYVE/PHD zinc finger"/>
    <property type="match status" value="1"/>
</dbReference>
<dbReference type="EMBL" id="LR902270">
    <property type="protein sequence ID" value="CAD7250258.1"/>
    <property type="molecule type" value="Genomic_DNA"/>
</dbReference>
<accession>A0A7R9FPQ2</accession>
<feature type="coiled-coil region" evidence="6">
    <location>
        <begin position="482"/>
        <end position="540"/>
    </location>
</feature>
<keyword evidence="2 5" id="KW-0863">Zinc-finger</keyword>
<evidence type="ECO:0000259" key="9">
    <source>
        <dbReference type="PROSITE" id="PS50826"/>
    </source>
</evidence>
<dbReference type="SUPFAM" id="SSF140741">
    <property type="entry name" value="RUN domain-like"/>
    <property type="match status" value="1"/>
</dbReference>
<dbReference type="EMBL" id="CAJPEV010002753">
    <property type="protein sequence ID" value="CAG0897939.1"/>
    <property type="molecule type" value="Genomic_DNA"/>
</dbReference>
<dbReference type="Gene3D" id="3.30.40.10">
    <property type="entry name" value="Zinc/RING finger domain, C3HC4 (zinc finger)"/>
    <property type="match status" value="1"/>
</dbReference>
<dbReference type="InterPro" id="IPR004012">
    <property type="entry name" value="Run_dom"/>
</dbReference>
<dbReference type="InterPro" id="IPR013083">
    <property type="entry name" value="Znf_RING/FYVE/PHD"/>
</dbReference>
<dbReference type="InterPro" id="IPR017455">
    <property type="entry name" value="Znf_FYVE-rel"/>
</dbReference>
<dbReference type="Pfam" id="PF01363">
    <property type="entry name" value="FYVE"/>
    <property type="match status" value="1"/>
</dbReference>
<keyword evidence="3" id="KW-0862">Zinc</keyword>
<protein>
    <submittedName>
        <fullName evidence="10">Uncharacterized protein</fullName>
    </submittedName>
</protein>
<dbReference type="GO" id="GO:0005737">
    <property type="term" value="C:cytoplasm"/>
    <property type="evidence" value="ECO:0007669"/>
    <property type="project" value="TreeGrafter"/>
</dbReference>
<dbReference type="SMART" id="SM00593">
    <property type="entry name" value="RUN"/>
    <property type="match status" value="1"/>
</dbReference>
<reference evidence="10" key="1">
    <citation type="submission" date="2020-11" db="EMBL/GenBank/DDBJ databases">
        <authorList>
            <person name="Tran Van P."/>
        </authorList>
    </citation>
    <scope>NUCLEOTIDE SEQUENCE</scope>
</reference>
<evidence type="ECO:0000256" key="6">
    <source>
        <dbReference type="SAM" id="Coils"/>
    </source>
</evidence>
<dbReference type="PANTHER" id="PTHR45956:SF6">
    <property type="entry name" value="RUN DOMAIN-CONTAINING PROTEIN"/>
    <property type="match status" value="1"/>
</dbReference>
<feature type="chain" id="PRO_5036210507" evidence="7">
    <location>
        <begin position="18"/>
        <end position="619"/>
    </location>
</feature>
<evidence type="ECO:0000256" key="3">
    <source>
        <dbReference type="ARBA" id="ARBA00022833"/>
    </source>
</evidence>
<dbReference type="Gene3D" id="1.20.58.900">
    <property type="match status" value="1"/>
</dbReference>
<keyword evidence="4 6" id="KW-0175">Coiled coil</keyword>
<name>A0A7R9FPQ2_9CRUS</name>
<evidence type="ECO:0000256" key="4">
    <source>
        <dbReference type="ARBA" id="ARBA00023054"/>
    </source>
</evidence>
<evidence type="ECO:0000313" key="11">
    <source>
        <dbReference type="Proteomes" id="UP000677054"/>
    </source>
</evidence>
<feature type="coiled-coil region" evidence="6">
    <location>
        <begin position="309"/>
        <end position="383"/>
    </location>
</feature>
<sequence length="619" mass="71206">MIFCVFLIICLWYQTELDMVGVEKRNLVALLRLVVRDVIESSMKLGRMLDSDHIPLQHFLIVMEHSLKHGLKNRRGLLGGRKELWDVLQLLDGRTLMATETISSVRQCPTVRTNAGRSRVWLRLSLMQKRLAEYVQMLMDMRDKLQSEYYEPCALMMTDDAIAVQGLLLGLNVIDSNLCVKEEELDVECGVMDLTGYLKSQHESVFNDVPPDSPDMDVVLDQKNYIEELNRHLNSRVTILQKKVETLTEANAQLKEELARTRATSFNFQDEVEGPKQSQLRLMPDVQLESPQATEKCIQDQTPSAGEELTKMREMLEEARREKETVSKELEIQVLIVLVTLFGLTMRMKTEMGTAMRLLEKDIHEKQDTVVSLRRQLDDIKNINLEMYRKLQECETSMRSKSEILGKLDAANASLALQLQSHEALISELEEKRVAGEEECRKLGLRLAERERQCATLETDLKVEREWRQALQESSVKDRDRAADLLRLNQELQVKLRQADDVAKTRGELETQVHEYEKALEEMGIHLQESKLKVEDLREASQAFRSAQWASDKDATHCRSCEKEFNLARRKHHCRFCGEIFCKACSDNTMPLPSSAKPVRVCDSCHALLLQRFSAPSTR</sequence>
<evidence type="ECO:0000256" key="7">
    <source>
        <dbReference type="SAM" id="SignalP"/>
    </source>
</evidence>
<dbReference type="InterPro" id="IPR037213">
    <property type="entry name" value="Run_dom_sf"/>
</dbReference>
<dbReference type="CDD" id="cd15721">
    <property type="entry name" value="FYVE_RUFY1_like"/>
    <property type="match status" value="1"/>
</dbReference>
<dbReference type="InterPro" id="IPR000306">
    <property type="entry name" value="Znf_FYVE"/>
</dbReference>
<feature type="coiled-coil region" evidence="6">
    <location>
        <begin position="412"/>
        <end position="439"/>
    </location>
</feature>
<dbReference type="FunFam" id="3.30.40.10:FF:000046">
    <property type="entry name" value="RUN and FYVE domain containing 2"/>
    <property type="match status" value="1"/>
</dbReference>
<evidence type="ECO:0000256" key="1">
    <source>
        <dbReference type="ARBA" id="ARBA00022723"/>
    </source>
</evidence>
<dbReference type="PROSITE" id="PS50178">
    <property type="entry name" value="ZF_FYVE"/>
    <property type="match status" value="1"/>
</dbReference>
<evidence type="ECO:0000313" key="10">
    <source>
        <dbReference type="EMBL" id="CAD7250258.1"/>
    </source>
</evidence>
<feature type="domain" description="RUN" evidence="9">
    <location>
        <begin position="50"/>
        <end position="183"/>
    </location>
</feature>
<dbReference type="OrthoDB" id="79871at2759"/>